<evidence type="ECO:0008006" key="3">
    <source>
        <dbReference type="Google" id="ProtNLM"/>
    </source>
</evidence>
<protein>
    <recommendedName>
        <fullName evidence="3">DUF1905 domain-containing protein</fullName>
    </recommendedName>
</protein>
<dbReference type="Pfam" id="PF13376">
    <property type="entry name" value="OmdA"/>
    <property type="match status" value="1"/>
</dbReference>
<dbReference type="SUPFAM" id="SSF141694">
    <property type="entry name" value="AF2212/PG0164-like"/>
    <property type="match status" value="1"/>
</dbReference>
<dbReference type="Gene3D" id="2.40.30.100">
    <property type="entry name" value="AF2212/PG0164-like"/>
    <property type="match status" value="1"/>
</dbReference>
<reference evidence="2" key="1">
    <citation type="journal article" date="2019" name="Int. J. Syst. Evol. Microbiol.">
        <title>The Global Catalogue of Microorganisms (GCM) 10K type strain sequencing project: providing services to taxonomists for standard genome sequencing and annotation.</title>
        <authorList>
            <consortium name="The Broad Institute Genomics Platform"/>
            <consortium name="The Broad Institute Genome Sequencing Center for Infectious Disease"/>
            <person name="Wu L."/>
            <person name="Ma J."/>
        </authorList>
    </citation>
    <scope>NUCLEOTIDE SEQUENCE [LARGE SCALE GENOMIC DNA]</scope>
    <source>
        <strain evidence="2">CGMCC 1.15905</strain>
    </source>
</reference>
<dbReference type="Pfam" id="PF08922">
    <property type="entry name" value="DUF1905"/>
    <property type="match status" value="1"/>
</dbReference>
<accession>A0ABQ1HME1</accession>
<dbReference type="InterPro" id="IPR037079">
    <property type="entry name" value="AF2212/PG0164-like_sf"/>
</dbReference>
<dbReference type="InterPro" id="IPR015018">
    <property type="entry name" value="DUF1905"/>
</dbReference>
<keyword evidence="2" id="KW-1185">Reference proteome</keyword>
<organism evidence="1 2">
    <name type="scientific">Arenimonas soli</name>
    <dbReference type="NCBI Taxonomy" id="2269504"/>
    <lineage>
        <taxon>Bacteria</taxon>
        <taxon>Pseudomonadati</taxon>
        <taxon>Pseudomonadota</taxon>
        <taxon>Gammaproteobacteria</taxon>
        <taxon>Lysobacterales</taxon>
        <taxon>Lysobacteraceae</taxon>
        <taxon>Arenimonas</taxon>
    </lineage>
</organism>
<evidence type="ECO:0000313" key="1">
    <source>
        <dbReference type="EMBL" id="GGA83221.1"/>
    </source>
</evidence>
<dbReference type="RefSeq" id="WP_188664117.1">
    <property type="nucleotide sequence ID" value="NZ_BMKC01000003.1"/>
</dbReference>
<dbReference type="EMBL" id="BMKC01000003">
    <property type="protein sequence ID" value="GGA83221.1"/>
    <property type="molecule type" value="Genomic_DNA"/>
</dbReference>
<comment type="caution">
    <text evidence="1">The sequence shown here is derived from an EMBL/GenBank/DDBJ whole genome shotgun (WGS) entry which is preliminary data.</text>
</comment>
<sequence length="176" mass="18896">MTRFKAELQRPASPPRATWSFLVLPSAASGKLPARGQVAVAGTINGQPFSAMLDPDGKGSHWLKVDRALRLKAGADVGDTVEVMLAPTDDVPEPRLPTDLREALAATPAAKSAWSGLTARQRHDWIFWITTAKRDDTRAKRIAAACDMLGSGKRRVCCFDRSGIYSKGLSAPEPAG</sequence>
<proteinExistence type="predicted"/>
<name>A0ABQ1HME1_9GAMM</name>
<gene>
    <name evidence="1" type="ORF">GCM10011521_21940</name>
</gene>
<evidence type="ECO:0000313" key="2">
    <source>
        <dbReference type="Proteomes" id="UP000623419"/>
    </source>
</evidence>
<dbReference type="Proteomes" id="UP000623419">
    <property type="component" value="Unassembled WGS sequence"/>
</dbReference>